<feature type="domain" description="FBD" evidence="1">
    <location>
        <begin position="24"/>
        <end position="99"/>
    </location>
</feature>
<evidence type="ECO:0000313" key="3">
    <source>
        <dbReference type="Proteomes" id="UP000245207"/>
    </source>
</evidence>
<dbReference type="Proteomes" id="UP000245207">
    <property type="component" value="Unassembled WGS sequence"/>
</dbReference>
<dbReference type="EMBL" id="PKPP01007345">
    <property type="protein sequence ID" value="PWA53635.1"/>
    <property type="molecule type" value="Genomic_DNA"/>
</dbReference>
<dbReference type="InterPro" id="IPR006566">
    <property type="entry name" value="FBD"/>
</dbReference>
<keyword evidence="3" id="KW-1185">Reference proteome</keyword>
<accession>A0A2U1LXA5</accession>
<proteinExistence type="predicted"/>
<reference evidence="2 3" key="1">
    <citation type="journal article" date="2018" name="Mol. Plant">
        <title>The genome of Artemisia annua provides insight into the evolution of Asteraceae family and artemisinin biosynthesis.</title>
        <authorList>
            <person name="Shen Q."/>
            <person name="Zhang L."/>
            <person name="Liao Z."/>
            <person name="Wang S."/>
            <person name="Yan T."/>
            <person name="Shi P."/>
            <person name="Liu M."/>
            <person name="Fu X."/>
            <person name="Pan Q."/>
            <person name="Wang Y."/>
            <person name="Lv Z."/>
            <person name="Lu X."/>
            <person name="Zhang F."/>
            <person name="Jiang W."/>
            <person name="Ma Y."/>
            <person name="Chen M."/>
            <person name="Hao X."/>
            <person name="Li L."/>
            <person name="Tang Y."/>
            <person name="Lv G."/>
            <person name="Zhou Y."/>
            <person name="Sun X."/>
            <person name="Brodelius P.E."/>
            <person name="Rose J.K.C."/>
            <person name="Tang K."/>
        </authorList>
    </citation>
    <scope>NUCLEOTIDE SEQUENCE [LARGE SCALE GENOMIC DNA]</scope>
    <source>
        <strain evidence="3">cv. Huhao1</strain>
        <tissue evidence="2">Leaf</tissue>
    </source>
</reference>
<organism evidence="2 3">
    <name type="scientific">Artemisia annua</name>
    <name type="common">Sweet wormwood</name>
    <dbReference type="NCBI Taxonomy" id="35608"/>
    <lineage>
        <taxon>Eukaryota</taxon>
        <taxon>Viridiplantae</taxon>
        <taxon>Streptophyta</taxon>
        <taxon>Embryophyta</taxon>
        <taxon>Tracheophyta</taxon>
        <taxon>Spermatophyta</taxon>
        <taxon>Magnoliopsida</taxon>
        <taxon>eudicotyledons</taxon>
        <taxon>Gunneridae</taxon>
        <taxon>Pentapetalae</taxon>
        <taxon>asterids</taxon>
        <taxon>campanulids</taxon>
        <taxon>Asterales</taxon>
        <taxon>Asteraceae</taxon>
        <taxon>Asteroideae</taxon>
        <taxon>Anthemideae</taxon>
        <taxon>Artemisiinae</taxon>
        <taxon>Artemisia</taxon>
    </lineage>
</organism>
<protein>
    <submittedName>
        <fullName evidence="2">F-box domain, FBD domain, Leucine-rich repeat domain, L domain-like protein</fullName>
    </submittedName>
</protein>
<evidence type="ECO:0000313" key="2">
    <source>
        <dbReference type="EMBL" id="PWA53635.1"/>
    </source>
</evidence>
<evidence type="ECO:0000259" key="1">
    <source>
        <dbReference type="SMART" id="SM00579"/>
    </source>
</evidence>
<dbReference type="SMART" id="SM00579">
    <property type="entry name" value="FBD"/>
    <property type="match status" value="1"/>
</dbReference>
<name>A0A2U1LXA5_ARTAN</name>
<comment type="caution">
    <text evidence="2">The sequence shown here is derived from an EMBL/GenBank/DDBJ whole genome shotgun (WGS) entry which is preliminary data.</text>
</comment>
<sequence>MYDMSIKFQQPFAIELVRGFPNLETLVICLQLKEVDLGYIKGLENDGYLMKSLLAGSRFLKKMIVRFSLLGRDDREQLKFAKKLLTLHRASPTAETEIIEQ</sequence>
<dbReference type="AlphaFoldDB" id="A0A2U1LXA5"/>
<gene>
    <name evidence="2" type="ORF">CTI12_AA428670</name>
</gene>